<dbReference type="AlphaFoldDB" id="A0A8I2H1I4"/>
<evidence type="ECO:0000313" key="2">
    <source>
        <dbReference type="Proteomes" id="UP000662259"/>
    </source>
</evidence>
<comment type="caution">
    <text evidence="1">The sequence shown here is derived from an EMBL/GenBank/DDBJ whole genome shotgun (WGS) entry which is preliminary data.</text>
</comment>
<name>A0A8I2H1I4_RHILV</name>
<dbReference type="RefSeq" id="WP_168277430.1">
    <property type="nucleotide sequence ID" value="NZ_WIEZ01000030.1"/>
</dbReference>
<gene>
    <name evidence="1" type="ORF">GFL91_34855</name>
</gene>
<dbReference type="Proteomes" id="UP000662259">
    <property type="component" value="Unassembled WGS sequence"/>
</dbReference>
<accession>A0A8I2H1I4</accession>
<evidence type="ECO:0000313" key="1">
    <source>
        <dbReference type="EMBL" id="NKM50012.1"/>
    </source>
</evidence>
<proteinExistence type="predicted"/>
<organism evidence="1 2">
    <name type="scientific">Rhizobium leguminosarum bv. viciae</name>
    <dbReference type="NCBI Taxonomy" id="387"/>
    <lineage>
        <taxon>Bacteria</taxon>
        <taxon>Pseudomonadati</taxon>
        <taxon>Pseudomonadota</taxon>
        <taxon>Alphaproteobacteria</taxon>
        <taxon>Hyphomicrobiales</taxon>
        <taxon>Rhizobiaceae</taxon>
        <taxon>Rhizobium/Agrobacterium group</taxon>
        <taxon>Rhizobium</taxon>
    </lineage>
</organism>
<sequence>MRLQSSNRRLYAGSLALRIRDAFAAARRATCASDPVRRSSGAILSQSTLTSELPGSRAAQTDVVLLPAGAHPSKWCMLRRLGALNQPEPPPRDFFWKSHWSYSRFAEYAREATTVGEIVNLAT</sequence>
<protein>
    <submittedName>
        <fullName evidence="1">Uncharacterized protein</fullName>
    </submittedName>
</protein>
<dbReference type="EMBL" id="WIEZ01000030">
    <property type="protein sequence ID" value="NKM50012.1"/>
    <property type="molecule type" value="Genomic_DNA"/>
</dbReference>
<reference evidence="1" key="1">
    <citation type="submission" date="2019-10" db="EMBL/GenBank/DDBJ databases">
        <title>Rhizobium leguminosarum symbiovar viciae collection.</title>
        <authorList>
            <person name="Boivin S."/>
            <person name="Lepetit M."/>
        </authorList>
    </citation>
    <scope>NUCLEOTIDE SEQUENCE</scope>
    <source>
        <strain evidence="1">L143</strain>
    </source>
</reference>